<accession>A0ABQ5YNS2</accession>
<dbReference type="Proteomes" id="UP001156664">
    <property type="component" value="Unassembled WGS sequence"/>
</dbReference>
<evidence type="ECO:0000259" key="2">
    <source>
        <dbReference type="Pfam" id="PF00535"/>
    </source>
</evidence>
<dbReference type="PANTHER" id="PTHR43630">
    <property type="entry name" value="POLY-BETA-1,6-N-ACETYL-D-GLUCOSAMINE SYNTHASE"/>
    <property type="match status" value="1"/>
</dbReference>
<evidence type="ECO:0000313" key="3">
    <source>
        <dbReference type="EMBL" id="GLR25131.1"/>
    </source>
</evidence>
<comment type="caution">
    <text evidence="3">The sequence shown here is derived from an EMBL/GenBank/DDBJ whole genome shotgun (WGS) entry which is preliminary data.</text>
</comment>
<dbReference type="SUPFAM" id="SSF53448">
    <property type="entry name" value="Nucleotide-diphospho-sugar transferases"/>
    <property type="match status" value="1"/>
</dbReference>
<gene>
    <name evidence="3" type="ORF">GCM10007875_02180</name>
</gene>
<dbReference type="InterPro" id="IPR001173">
    <property type="entry name" value="Glyco_trans_2-like"/>
</dbReference>
<name>A0ABQ5YNS2_9BURK</name>
<comment type="similarity">
    <text evidence="1">Belongs to the glycosyltransferase 2 family. WaaE/KdtX subfamily.</text>
</comment>
<feature type="domain" description="Glycosyltransferase 2-like" evidence="2">
    <location>
        <begin position="2"/>
        <end position="83"/>
    </location>
</feature>
<protein>
    <submittedName>
        <fullName evidence="3">LPS biosynthesis protein</fullName>
    </submittedName>
</protein>
<dbReference type="PANTHER" id="PTHR43630:SF2">
    <property type="entry name" value="GLYCOSYLTRANSFERASE"/>
    <property type="match status" value="1"/>
</dbReference>
<evidence type="ECO:0000313" key="4">
    <source>
        <dbReference type="Proteomes" id="UP001156664"/>
    </source>
</evidence>
<keyword evidence="4" id="KW-1185">Reference proteome</keyword>
<proteinExistence type="inferred from homology"/>
<dbReference type="EMBL" id="BSOJ01000004">
    <property type="protein sequence ID" value="GLR25131.1"/>
    <property type="molecule type" value="Genomic_DNA"/>
</dbReference>
<dbReference type="InterPro" id="IPR029044">
    <property type="entry name" value="Nucleotide-diphossugar_trans"/>
</dbReference>
<dbReference type="Pfam" id="PF00535">
    <property type="entry name" value="Glycos_transf_2"/>
    <property type="match status" value="1"/>
</dbReference>
<reference evidence="4" key="1">
    <citation type="journal article" date="2019" name="Int. J. Syst. Evol. Microbiol.">
        <title>The Global Catalogue of Microorganisms (GCM) 10K type strain sequencing project: providing services to taxonomists for standard genome sequencing and annotation.</title>
        <authorList>
            <consortium name="The Broad Institute Genomics Platform"/>
            <consortium name="The Broad Institute Genome Sequencing Center for Infectious Disease"/>
            <person name="Wu L."/>
            <person name="Ma J."/>
        </authorList>
    </citation>
    <scope>NUCLEOTIDE SEQUENCE [LARGE SCALE GENOMIC DNA]</scope>
    <source>
        <strain evidence="4">NBRC 105857</strain>
    </source>
</reference>
<organism evidence="3 4">
    <name type="scientific">Limnobacter litoralis</name>
    <dbReference type="NCBI Taxonomy" id="481366"/>
    <lineage>
        <taxon>Bacteria</taxon>
        <taxon>Pseudomonadati</taxon>
        <taxon>Pseudomonadota</taxon>
        <taxon>Betaproteobacteria</taxon>
        <taxon>Burkholderiales</taxon>
        <taxon>Burkholderiaceae</taxon>
        <taxon>Limnobacter</taxon>
    </lineage>
</organism>
<dbReference type="Gene3D" id="3.90.550.10">
    <property type="entry name" value="Spore Coat Polysaccharide Biosynthesis Protein SpsA, Chain A"/>
    <property type="match status" value="1"/>
</dbReference>
<sequence>MNAASELPEALQSVQFCEDILIVDSGSTDDTPTVARQHGARVLHKDWLGFGPQKRWAVEQARHDWVLCLDADERVSPDLEQSIRQAFQAQCIALENDPLLAGFEFPRSNFFLGKYLRHGEGYPDYSRRLFHRMRAQWSLDEVHEKVEARLPEAGFQRINGDLLHHSAESLQTYLNKQNRYTSIQARHLVERRQIPGWGKVVLSPLTRFIKFYLIRRGFLDGLPGLVHIAIGCFNSFVKYAKAIEISKSEQADKATTPRGGDLS</sequence>
<dbReference type="CDD" id="cd02511">
    <property type="entry name" value="Beta4Glucosyltransferase"/>
    <property type="match status" value="1"/>
</dbReference>
<evidence type="ECO:0000256" key="1">
    <source>
        <dbReference type="ARBA" id="ARBA00038494"/>
    </source>
</evidence>